<protein>
    <submittedName>
        <fullName evidence="1">Uncharacterized protein</fullName>
    </submittedName>
</protein>
<evidence type="ECO:0000313" key="1">
    <source>
        <dbReference type="EMBL" id="KPI94318.1"/>
    </source>
</evidence>
<sequence length="66" mass="7479">MAGVMLVDPEILEAIGIEWRYTLCGDKITFHLKLATFELDVMESMGIKEENLTNMFVTSLSLVKNK</sequence>
<reference evidence="1 2" key="1">
    <citation type="journal article" date="2015" name="Nat. Commun.">
        <title>Outbred genome sequencing and CRISPR/Cas9 gene editing in butterflies.</title>
        <authorList>
            <person name="Li X."/>
            <person name="Fan D."/>
            <person name="Zhang W."/>
            <person name="Liu G."/>
            <person name="Zhang L."/>
            <person name="Zhao L."/>
            <person name="Fang X."/>
            <person name="Chen L."/>
            <person name="Dong Y."/>
            <person name="Chen Y."/>
            <person name="Ding Y."/>
            <person name="Zhao R."/>
            <person name="Feng M."/>
            <person name="Zhu Y."/>
            <person name="Feng Y."/>
            <person name="Jiang X."/>
            <person name="Zhu D."/>
            <person name="Xiang H."/>
            <person name="Feng X."/>
            <person name="Li S."/>
            <person name="Wang J."/>
            <person name="Zhang G."/>
            <person name="Kronforst M.R."/>
            <person name="Wang W."/>
        </authorList>
    </citation>
    <scope>NUCLEOTIDE SEQUENCE [LARGE SCALE GENOMIC DNA]</scope>
    <source>
        <strain evidence="1">Ya'a_city_454_Px</strain>
        <tissue evidence="1">Whole body</tissue>
    </source>
</reference>
<gene>
    <name evidence="1" type="ORF">RR46_04386</name>
</gene>
<keyword evidence="2" id="KW-1185">Reference proteome</keyword>
<organism evidence="1 2">
    <name type="scientific">Papilio xuthus</name>
    <name type="common">Asian swallowtail butterfly</name>
    <dbReference type="NCBI Taxonomy" id="66420"/>
    <lineage>
        <taxon>Eukaryota</taxon>
        <taxon>Metazoa</taxon>
        <taxon>Ecdysozoa</taxon>
        <taxon>Arthropoda</taxon>
        <taxon>Hexapoda</taxon>
        <taxon>Insecta</taxon>
        <taxon>Pterygota</taxon>
        <taxon>Neoptera</taxon>
        <taxon>Endopterygota</taxon>
        <taxon>Lepidoptera</taxon>
        <taxon>Glossata</taxon>
        <taxon>Ditrysia</taxon>
        <taxon>Papilionoidea</taxon>
        <taxon>Papilionidae</taxon>
        <taxon>Papilioninae</taxon>
        <taxon>Papilio</taxon>
    </lineage>
</organism>
<accession>A0A194PMU9</accession>
<name>A0A194PMU9_PAPXU</name>
<dbReference type="EMBL" id="KQ459599">
    <property type="protein sequence ID" value="KPI94318.1"/>
    <property type="molecule type" value="Genomic_DNA"/>
</dbReference>
<dbReference type="Proteomes" id="UP000053268">
    <property type="component" value="Unassembled WGS sequence"/>
</dbReference>
<dbReference type="AlphaFoldDB" id="A0A194PMU9"/>
<evidence type="ECO:0000313" key="2">
    <source>
        <dbReference type="Proteomes" id="UP000053268"/>
    </source>
</evidence>
<proteinExistence type="predicted"/>